<sequence>MASQGQSEDTEHPSEPPAAPVQCNRTFQWGAILAAVKDQLPSLDSDTSDCESDGELFIFQREQPNLIPDLSEELMEFSLEDSNMQERERHPWDTGNEDLESFGIQQKTDGTQVIAKEDVQKIKGETPNLASRTEDVPSQKGAVLGESLADSTDHLEEKELDRKQARERGNSWLNTALSVEKLDSQKERRKQIETKILSKIILEP</sequence>
<dbReference type="Proteomes" id="UP000782854">
    <property type="component" value="Unassembled WGS sequence"/>
</dbReference>
<organism evidence="7 8">
    <name type="scientific">Eudyptula minor</name>
    <name type="common">Little blue penguin</name>
    <name type="synonym">Aptenodytes minor</name>
    <dbReference type="NCBI Taxonomy" id="37083"/>
    <lineage>
        <taxon>Eukaryota</taxon>
        <taxon>Metazoa</taxon>
        <taxon>Chordata</taxon>
        <taxon>Craniata</taxon>
        <taxon>Vertebrata</taxon>
        <taxon>Euteleostomi</taxon>
        <taxon>Archelosauria</taxon>
        <taxon>Archosauria</taxon>
        <taxon>Dinosauria</taxon>
        <taxon>Saurischia</taxon>
        <taxon>Theropoda</taxon>
        <taxon>Coelurosauria</taxon>
        <taxon>Aves</taxon>
        <taxon>Neognathae</taxon>
        <taxon>Neoaves</taxon>
        <taxon>Aequornithes</taxon>
        <taxon>Sphenisciformes</taxon>
        <taxon>Spheniscidae</taxon>
        <taxon>Eudyptula</taxon>
    </lineage>
</organism>
<feature type="non-terminal residue" evidence="7">
    <location>
        <position position="204"/>
    </location>
</feature>
<evidence type="ECO:0000256" key="6">
    <source>
        <dbReference type="SAM" id="MobiDB-lite"/>
    </source>
</evidence>
<evidence type="ECO:0000313" key="8">
    <source>
        <dbReference type="Proteomes" id="UP000782854"/>
    </source>
</evidence>
<dbReference type="EMBL" id="VULC01008841">
    <property type="protein sequence ID" value="KAF1539698.1"/>
    <property type="molecule type" value="Genomic_DNA"/>
</dbReference>
<dbReference type="GO" id="GO:0070840">
    <property type="term" value="F:dynein complex binding"/>
    <property type="evidence" value="ECO:0007669"/>
    <property type="project" value="InterPro"/>
</dbReference>
<dbReference type="PANTHER" id="PTHR35977:SF1">
    <property type="entry name" value="DYNEIN AXONEMAL ASSEMBLY FACTOR 8"/>
    <property type="match status" value="1"/>
</dbReference>
<comment type="caution">
    <text evidence="7">The sequence shown here is derived from an EMBL/GenBank/DDBJ whole genome shotgun (WGS) entry which is preliminary data.</text>
</comment>
<name>A0A8J4K3R0_EUDMI</name>
<feature type="region of interest" description="Disordered" evidence="6">
    <location>
        <begin position="1"/>
        <end position="23"/>
    </location>
</feature>
<comment type="function">
    <text evidence="2">In cyliated cells, dynein axonemal particle-specific protein required for deployment of ODA to the axoneme. Interacts with outer dynein arm (ODA) subunits.</text>
</comment>
<reference evidence="7" key="1">
    <citation type="journal article" date="2019" name="Gigascience">
        <title>High-coverage genomes to elucidate the evolution of penguins.</title>
        <authorList>
            <person name="Pan H."/>
            <person name="Cole T.L."/>
            <person name="Bi X."/>
            <person name="Fang M."/>
            <person name="Zhou C."/>
            <person name="Yang Z."/>
            <person name="Ksepka D.T."/>
            <person name="Hart T."/>
            <person name="Bouzat J.L."/>
            <person name="Argilla L.S."/>
            <person name="Bertelsen M.F."/>
            <person name="Boersma P.D."/>
            <person name="Bost C.A."/>
            <person name="Cherel Y."/>
            <person name="Dann P."/>
            <person name="Fiddaman S.R."/>
            <person name="Howard P."/>
            <person name="Labuschagne K."/>
            <person name="Mattern T."/>
            <person name="Miller G."/>
            <person name="Parker P."/>
            <person name="Phillips R.A."/>
            <person name="Quillfeldt P."/>
            <person name="Ryan P.G."/>
            <person name="Taylor H."/>
            <person name="Thompson D.R."/>
            <person name="Young M.J."/>
            <person name="Ellegaard M.R."/>
            <person name="Gilbert M.T.P."/>
            <person name="Sinding M.S."/>
            <person name="Pacheco G."/>
            <person name="Shepherd L.D."/>
            <person name="Tennyson A.J.D."/>
            <person name="Grosser S."/>
            <person name="Kay E."/>
            <person name="Nupen L.J."/>
            <person name="Ellenberg U."/>
            <person name="Houston D.M."/>
            <person name="Reeve A.H."/>
            <person name="Johnson K."/>
            <person name="Masello J.F."/>
            <person name="Stracke T."/>
            <person name="McKinlay B."/>
            <person name="Borboroglu P.G."/>
            <person name="Zhang D.X."/>
            <person name="Zhang G."/>
        </authorList>
    </citation>
    <scope>NUCLEOTIDE SEQUENCE</scope>
    <source>
        <strain evidence="7">Gonzo</strain>
    </source>
</reference>
<feature type="region of interest" description="Disordered" evidence="6">
    <location>
        <begin position="124"/>
        <end position="172"/>
    </location>
</feature>
<feature type="compositionally biased region" description="Basic and acidic residues" evidence="6">
    <location>
        <begin position="151"/>
        <end position="169"/>
    </location>
</feature>
<dbReference type="OrthoDB" id="2162449at2759"/>
<evidence type="ECO:0000256" key="1">
    <source>
        <dbReference type="ARBA" id="ARBA00022490"/>
    </source>
</evidence>
<gene>
    <name evidence="7" type="ORF">FQV19_0011425</name>
</gene>
<dbReference type="AlphaFoldDB" id="A0A8J4K3R0"/>
<comment type="subcellular location">
    <subcellularLocation>
        <location evidence="3">Dynein axonemal particle</location>
    </subcellularLocation>
</comment>
<evidence type="ECO:0000256" key="4">
    <source>
        <dbReference type="ARBA" id="ARBA00024428"/>
    </source>
</evidence>
<feature type="non-terminal residue" evidence="7">
    <location>
        <position position="1"/>
    </location>
</feature>
<proteinExistence type="predicted"/>
<evidence type="ECO:0000256" key="5">
    <source>
        <dbReference type="ARBA" id="ARBA00030565"/>
    </source>
</evidence>
<dbReference type="GO" id="GO:0120293">
    <property type="term" value="C:dynein axonemal particle"/>
    <property type="evidence" value="ECO:0007669"/>
    <property type="project" value="UniProtKB-SubCell"/>
</dbReference>
<evidence type="ECO:0000256" key="2">
    <source>
        <dbReference type="ARBA" id="ARBA00024177"/>
    </source>
</evidence>
<keyword evidence="1" id="KW-0963">Cytoplasm</keyword>
<evidence type="ECO:0000256" key="3">
    <source>
        <dbReference type="ARBA" id="ARBA00024190"/>
    </source>
</evidence>
<dbReference type="InterPro" id="IPR031531">
    <property type="entry name" value="DNAAF8"/>
</dbReference>
<accession>A0A8J4K3R0</accession>
<dbReference type="PANTHER" id="PTHR35977">
    <property type="entry name" value="CHROMOSOME 16 OPEN READING FRAME 71"/>
    <property type="match status" value="1"/>
</dbReference>
<evidence type="ECO:0000313" key="7">
    <source>
        <dbReference type="EMBL" id="KAF1539698.1"/>
    </source>
</evidence>
<keyword evidence="8" id="KW-1185">Reference proteome</keyword>
<dbReference type="Pfam" id="PF15773">
    <property type="entry name" value="DAAP1"/>
    <property type="match status" value="1"/>
</dbReference>
<protein>
    <recommendedName>
        <fullName evidence="4">Dynein axonemal assembly factor 8</fullName>
    </recommendedName>
    <alternativeName>
        <fullName evidence="5">Dynein axonemal-associated protein 1</fullName>
    </alternativeName>
</protein>